<dbReference type="InterPro" id="IPR005467">
    <property type="entry name" value="His_kinase_dom"/>
</dbReference>
<dbReference type="GO" id="GO:0005524">
    <property type="term" value="F:ATP binding"/>
    <property type="evidence" value="ECO:0007669"/>
    <property type="project" value="UniProtKB-KW"/>
</dbReference>
<dbReference type="SUPFAM" id="SSF47384">
    <property type="entry name" value="Homodimeric domain of signal transducing histidine kinase"/>
    <property type="match status" value="1"/>
</dbReference>
<feature type="domain" description="Histidine kinase" evidence="16">
    <location>
        <begin position="274"/>
        <end position="493"/>
    </location>
</feature>
<evidence type="ECO:0000256" key="9">
    <source>
        <dbReference type="ARBA" id="ARBA00022777"/>
    </source>
</evidence>
<comment type="catalytic activity">
    <reaction evidence="1">
        <text>ATP + protein L-histidine = ADP + protein N-phospho-L-histidine.</text>
        <dbReference type="EC" id="2.7.13.3"/>
    </reaction>
</comment>
<organism evidence="18 19">
    <name type="scientific">Psychromonas aquatilis</name>
    <dbReference type="NCBI Taxonomy" id="2005072"/>
    <lineage>
        <taxon>Bacteria</taxon>
        <taxon>Pseudomonadati</taxon>
        <taxon>Pseudomonadota</taxon>
        <taxon>Gammaproteobacteria</taxon>
        <taxon>Alteromonadales</taxon>
        <taxon>Psychromonadaceae</taxon>
        <taxon>Psychromonas</taxon>
    </lineage>
</organism>
<evidence type="ECO:0000256" key="8">
    <source>
        <dbReference type="ARBA" id="ARBA00022741"/>
    </source>
</evidence>
<accession>A0ABU9GUH9</accession>
<evidence type="ECO:0000256" key="5">
    <source>
        <dbReference type="ARBA" id="ARBA00022553"/>
    </source>
</evidence>
<feature type="region of interest" description="Disordered" evidence="14">
    <location>
        <begin position="91"/>
        <end position="131"/>
    </location>
</feature>
<comment type="subcellular location">
    <subcellularLocation>
        <location evidence="2">Cell membrane</location>
        <topology evidence="2">Multi-pass membrane protein</topology>
    </subcellularLocation>
</comment>
<dbReference type="PANTHER" id="PTHR45528:SF1">
    <property type="entry name" value="SENSOR HISTIDINE KINASE CPXA"/>
    <property type="match status" value="1"/>
</dbReference>
<feature type="compositionally biased region" description="Low complexity" evidence="14">
    <location>
        <begin position="107"/>
        <end position="122"/>
    </location>
</feature>
<gene>
    <name evidence="18" type="ORF">V6256_15070</name>
</gene>
<keyword evidence="7 15" id="KW-0812">Transmembrane</keyword>
<keyword evidence="8" id="KW-0547">Nucleotide-binding</keyword>
<evidence type="ECO:0000256" key="2">
    <source>
        <dbReference type="ARBA" id="ARBA00004651"/>
    </source>
</evidence>
<evidence type="ECO:0000256" key="4">
    <source>
        <dbReference type="ARBA" id="ARBA00022475"/>
    </source>
</evidence>
<dbReference type="SMART" id="SM00388">
    <property type="entry name" value="HisKA"/>
    <property type="match status" value="1"/>
</dbReference>
<dbReference type="SMART" id="SM00304">
    <property type="entry name" value="HAMP"/>
    <property type="match status" value="1"/>
</dbReference>
<sequence length="493" mass="55575">MKIHNKLFLILLTFSFLLVTALILLIQWSIGKGMIEYVNSKEAEALTPVVTQLENEYKKNNDWSSIQGQQKRFADLLFLYLKDSEFVVSPPHRAPLSQPEPNLALTPLPHQSSSPSSLQRPPRGFPPEPRDKINYVLLDKDNKVVVGDYRPEQEYSEIEIVVNEATVGLLAVAKRKKIIDGYELDFIQKQQHYLWVIALMTMLLVTLITFFLARHLAEPIKLIISGMHKLTQGDYQHQVTLNREDELGELSRDFNELAMTLHENESARRRWLANISHELRTPVAILRGELEAMLDKVRPLNTDNIASANDEVKHLQSLINDLQLLTSADIGGMHYRKKKVCFNQWLVKEVEKHRSYLASTGISLVVNIDRSLPINLYADTTRLCQLFENIINNCIKYADASVVSISLKLDKNTTDNKILLIIEDDGVGVATAHLKHLFEYLYRADSARNRQTGGSGLGLSICAHIVAAHQGTISASHAALGGLAINIELPVIK</sequence>
<dbReference type="Proteomes" id="UP001369082">
    <property type="component" value="Unassembled WGS sequence"/>
</dbReference>
<keyword evidence="13 15" id="KW-0472">Membrane</keyword>
<evidence type="ECO:0000256" key="6">
    <source>
        <dbReference type="ARBA" id="ARBA00022679"/>
    </source>
</evidence>
<evidence type="ECO:0000259" key="17">
    <source>
        <dbReference type="PROSITE" id="PS50885"/>
    </source>
</evidence>
<dbReference type="EMBL" id="JBAKAZ010000118">
    <property type="protein sequence ID" value="MEL0630916.1"/>
    <property type="molecule type" value="Genomic_DNA"/>
</dbReference>
<feature type="transmembrane region" description="Helical" evidence="15">
    <location>
        <begin position="193"/>
        <end position="213"/>
    </location>
</feature>
<comment type="caution">
    <text evidence="18">The sequence shown here is derived from an EMBL/GenBank/DDBJ whole genome shotgun (WGS) entry which is preliminary data.</text>
</comment>
<dbReference type="Gene3D" id="6.10.340.10">
    <property type="match status" value="1"/>
</dbReference>
<dbReference type="Gene3D" id="3.30.565.10">
    <property type="entry name" value="Histidine kinase-like ATPase, C-terminal domain"/>
    <property type="match status" value="1"/>
</dbReference>
<evidence type="ECO:0000313" key="19">
    <source>
        <dbReference type="Proteomes" id="UP001369082"/>
    </source>
</evidence>
<dbReference type="PANTHER" id="PTHR45528">
    <property type="entry name" value="SENSOR HISTIDINE KINASE CPXA"/>
    <property type="match status" value="1"/>
</dbReference>
<keyword evidence="19" id="KW-1185">Reference proteome</keyword>
<dbReference type="InterPro" id="IPR003660">
    <property type="entry name" value="HAMP_dom"/>
</dbReference>
<dbReference type="InterPro" id="IPR036097">
    <property type="entry name" value="HisK_dim/P_sf"/>
</dbReference>
<dbReference type="Gene3D" id="1.10.287.130">
    <property type="match status" value="1"/>
</dbReference>
<evidence type="ECO:0000256" key="10">
    <source>
        <dbReference type="ARBA" id="ARBA00022840"/>
    </source>
</evidence>
<keyword evidence="10 18" id="KW-0067">ATP-binding</keyword>
<evidence type="ECO:0000256" key="7">
    <source>
        <dbReference type="ARBA" id="ARBA00022692"/>
    </source>
</evidence>
<keyword evidence="11 15" id="KW-1133">Transmembrane helix</keyword>
<dbReference type="PROSITE" id="PS50109">
    <property type="entry name" value="HIS_KIN"/>
    <property type="match status" value="1"/>
</dbReference>
<dbReference type="InterPro" id="IPR036890">
    <property type="entry name" value="HATPase_C_sf"/>
</dbReference>
<reference evidence="18 19" key="1">
    <citation type="submission" date="2024-02" db="EMBL/GenBank/DDBJ databases">
        <title>Bacteria isolated from the canopy kelp, Nereocystis luetkeana.</title>
        <authorList>
            <person name="Pfister C.A."/>
            <person name="Younker I.T."/>
            <person name="Light S.H."/>
        </authorList>
    </citation>
    <scope>NUCLEOTIDE SEQUENCE [LARGE SCALE GENOMIC DNA]</scope>
    <source>
        <strain evidence="18 19">TI.1.05</strain>
    </source>
</reference>
<dbReference type="CDD" id="cd00082">
    <property type="entry name" value="HisKA"/>
    <property type="match status" value="1"/>
</dbReference>
<evidence type="ECO:0000256" key="13">
    <source>
        <dbReference type="ARBA" id="ARBA00023136"/>
    </source>
</evidence>
<dbReference type="Pfam" id="PF00512">
    <property type="entry name" value="HisKA"/>
    <property type="match status" value="1"/>
</dbReference>
<dbReference type="CDD" id="cd06225">
    <property type="entry name" value="HAMP"/>
    <property type="match status" value="1"/>
</dbReference>
<keyword evidence="4" id="KW-1003">Cell membrane</keyword>
<feature type="domain" description="HAMP" evidence="17">
    <location>
        <begin position="214"/>
        <end position="266"/>
    </location>
</feature>
<keyword evidence="6" id="KW-0808">Transferase</keyword>
<dbReference type="PRINTS" id="PR00344">
    <property type="entry name" value="BCTRLSENSOR"/>
</dbReference>
<name>A0ABU9GUH9_9GAMM</name>
<dbReference type="Pfam" id="PF02518">
    <property type="entry name" value="HATPase_c"/>
    <property type="match status" value="1"/>
</dbReference>
<dbReference type="EC" id="2.7.13.3" evidence="3"/>
<dbReference type="InterPro" id="IPR050398">
    <property type="entry name" value="HssS/ArlS-like"/>
</dbReference>
<proteinExistence type="predicted"/>
<keyword evidence="5" id="KW-0597">Phosphoprotein</keyword>
<keyword evidence="9" id="KW-0418">Kinase</keyword>
<protein>
    <recommendedName>
        <fullName evidence="3">histidine kinase</fullName>
        <ecNumber evidence="3">2.7.13.3</ecNumber>
    </recommendedName>
</protein>
<dbReference type="SUPFAM" id="SSF55874">
    <property type="entry name" value="ATPase domain of HSP90 chaperone/DNA topoisomerase II/histidine kinase"/>
    <property type="match status" value="1"/>
</dbReference>
<dbReference type="InterPro" id="IPR003594">
    <property type="entry name" value="HATPase_dom"/>
</dbReference>
<dbReference type="InterPro" id="IPR004358">
    <property type="entry name" value="Sig_transdc_His_kin-like_C"/>
</dbReference>
<evidence type="ECO:0000256" key="11">
    <source>
        <dbReference type="ARBA" id="ARBA00022989"/>
    </source>
</evidence>
<dbReference type="SMART" id="SM00387">
    <property type="entry name" value="HATPase_c"/>
    <property type="match status" value="1"/>
</dbReference>
<evidence type="ECO:0000256" key="12">
    <source>
        <dbReference type="ARBA" id="ARBA00023012"/>
    </source>
</evidence>
<keyword evidence="12" id="KW-0902">Two-component regulatory system</keyword>
<evidence type="ECO:0000259" key="16">
    <source>
        <dbReference type="PROSITE" id="PS50109"/>
    </source>
</evidence>
<dbReference type="PROSITE" id="PS50885">
    <property type="entry name" value="HAMP"/>
    <property type="match status" value="1"/>
</dbReference>
<evidence type="ECO:0000256" key="15">
    <source>
        <dbReference type="SAM" id="Phobius"/>
    </source>
</evidence>
<dbReference type="RefSeq" id="WP_341599090.1">
    <property type="nucleotide sequence ID" value="NZ_JBAKAZ010000118.1"/>
</dbReference>
<evidence type="ECO:0000256" key="14">
    <source>
        <dbReference type="SAM" id="MobiDB-lite"/>
    </source>
</evidence>
<evidence type="ECO:0000256" key="1">
    <source>
        <dbReference type="ARBA" id="ARBA00000085"/>
    </source>
</evidence>
<dbReference type="InterPro" id="IPR003661">
    <property type="entry name" value="HisK_dim/P_dom"/>
</dbReference>
<evidence type="ECO:0000256" key="3">
    <source>
        <dbReference type="ARBA" id="ARBA00012438"/>
    </source>
</evidence>
<dbReference type="Pfam" id="PF00672">
    <property type="entry name" value="HAMP"/>
    <property type="match status" value="1"/>
</dbReference>
<dbReference type="SUPFAM" id="SSF158472">
    <property type="entry name" value="HAMP domain-like"/>
    <property type="match status" value="1"/>
</dbReference>
<evidence type="ECO:0000313" key="18">
    <source>
        <dbReference type="EMBL" id="MEL0630916.1"/>
    </source>
</evidence>